<name>A0A9X8QLQ6_9PSED</name>
<dbReference type="EMBL" id="FOEV01000018">
    <property type="protein sequence ID" value="SER36539.1"/>
    <property type="molecule type" value="Genomic_DNA"/>
</dbReference>
<protein>
    <submittedName>
        <fullName evidence="1">Uncharacterized protein</fullName>
    </submittedName>
</protein>
<accession>A0A9X8QLQ6</accession>
<dbReference type="AlphaFoldDB" id="A0A9X8QLQ6"/>
<evidence type="ECO:0000313" key="1">
    <source>
        <dbReference type="EMBL" id="SER36539.1"/>
    </source>
</evidence>
<dbReference type="GeneID" id="300268730"/>
<organism evidence="1 2">
    <name type="scientific">Pseudomonas lutea</name>
    <dbReference type="NCBI Taxonomy" id="243924"/>
    <lineage>
        <taxon>Bacteria</taxon>
        <taxon>Pseudomonadati</taxon>
        <taxon>Pseudomonadota</taxon>
        <taxon>Gammaproteobacteria</taxon>
        <taxon>Pseudomonadales</taxon>
        <taxon>Pseudomonadaceae</taxon>
        <taxon>Pseudomonas</taxon>
    </lineage>
</organism>
<reference evidence="1 2" key="1">
    <citation type="submission" date="2016-10" db="EMBL/GenBank/DDBJ databases">
        <authorList>
            <person name="Varghese N."/>
            <person name="Submissions S."/>
        </authorList>
    </citation>
    <scope>NUCLEOTIDE SEQUENCE [LARGE SCALE GENOMIC DNA]</scope>
    <source>
        <strain evidence="1 2">LMG 21974</strain>
    </source>
</reference>
<sequence>MTRKHQHYFHSVEHLSVIDVYRICEMYVDDPSGATQHAIKKLLLPGQRGGGKGRIKDLREAADTIKRRIEMLLEDEAAEAVIAAPMPDLDEALSAMLVAQQEDAVEAGQAVAPEGWERGDVLRLRIDVGVSAWKVGDELFVQRHSKGAACSYITVSNVLREPHALPPEGCHDFCFPSNCLALTQAFEWMRARN</sequence>
<comment type="caution">
    <text evidence="1">The sequence shown here is derived from an EMBL/GenBank/DDBJ whole genome shotgun (WGS) entry which is preliminary data.</text>
</comment>
<dbReference type="RefSeq" id="WP_074829637.1">
    <property type="nucleotide sequence ID" value="NZ_FOEV01000018.1"/>
</dbReference>
<gene>
    <name evidence="1" type="ORF">SAMN05216409_11856</name>
</gene>
<dbReference type="Proteomes" id="UP000183210">
    <property type="component" value="Unassembled WGS sequence"/>
</dbReference>
<evidence type="ECO:0000313" key="2">
    <source>
        <dbReference type="Proteomes" id="UP000183210"/>
    </source>
</evidence>
<proteinExistence type="predicted"/>